<evidence type="ECO:0000313" key="3">
    <source>
        <dbReference type="EMBL" id="SDM39916.1"/>
    </source>
</evidence>
<dbReference type="Pfam" id="PF07075">
    <property type="entry name" value="NamZ_N"/>
    <property type="match status" value="1"/>
</dbReference>
<dbReference type="STRING" id="563176.SAMN04488090_3328"/>
<dbReference type="OrthoDB" id="9801061at2"/>
<feature type="domain" description="Peptidoglycan beta-N-acetylmuramidase NamZ C-terminal" evidence="2">
    <location>
        <begin position="225"/>
        <end position="371"/>
    </location>
</feature>
<dbReference type="Pfam" id="PF20732">
    <property type="entry name" value="NamZ_C"/>
    <property type="match status" value="1"/>
</dbReference>
<evidence type="ECO:0000259" key="1">
    <source>
        <dbReference type="Pfam" id="PF07075"/>
    </source>
</evidence>
<sequence length="372" mass="40459">MFGIDRLLQEAPIWKKARIGLVTNEAATTRRGIPTRKALIDQGFSLTVLFSPEHGLDTRGVDGAKMDHGQDALTGLPVVSLYGDQLAPSAKDLAALDVLLFDIPDVGCRFYTYLWTLTHVLEACGRTGTPLVVLDRPNPLSGRMDLAEGPRLAASCTSFIGRWDIPLRHSCTLGELAIYFNAVRGIGATVEVIRSETWRRRQFQPEGGLPFVPTSPAIRSFASALVYPGLGLLEATNVSEGRGTDYAFQVAGAPWLTDLSLPGAIPWSFRPSESKYAGELCRGLWFPVADPGTFHSVENGFRLLHALRQVPGFAWNTYPTHVNPTGGGHLDLLTGIPESESLLTEKDLPASLPALLAVPEWAVEIAPYLLYD</sequence>
<dbReference type="Gene3D" id="3.40.50.12170">
    <property type="entry name" value="Uncharacterised protein PF07075, DUF1343"/>
    <property type="match status" value="1"/>
</dbReference>
<name>A0A1G9SWU7_9BACT</name>
<accession>A0A1G9SWU7</accession>
<dbReference type="Proteomes" id="UP000198901">
    <property type="component" value="Unassembled WGS sequence"/>
</dbReference>
<dbReference type="RefSeq" id="WP_093204684.1">
    <property type="nucleotide sequence ID" value="NZ_FNGS01000006.1"/>
</dbReference>
<dbReference type="AlphaFoldDB" id="A0A1G9SWU7"/>
<dbReference type="InterPro" id="IPR048502">
    <property type="entry name" value="NamZ_N"/>
</dbReference>
<dbReference type="PANTHER" id="PTHR42915:SF1">
    <property type="entry name" value="PEPTIDOGLYCAN BETA-N-ACETYLMURAMIDASE NAMZ"/>
    <property type="match status" value="1"/>
</dbReference>
<dbReference type="GO" id="GO:0033922">
    <property type="term" value="F:peptidoglycan beta-N-acetylmuramidase activity"/>
    <property type="evidence" value="ECO:0007669"/>
    <property type="project" value="InterPro"/>
</dbReference>
<dbReference type="EMBL" id="FNGS01000006">
    <property type="protein sequence ID" value="SDM39916.1"/>
    <property type="molecule type" value="Genomic_DNA"/>
</dbReference>
<dbReference type="Gene3D" id="3.90.1150.140">
    <property type="match status" value="1"/>
</dbReference>
<organism evidence="3 4">
    <name type="scientific">Siphonobacter aquaeclarae</name>
    <dbReference type="NCBI Taxonomy" id="563176"/>
    <lineage>
        <taxon>Bacteria</taxon>
        <taxon>Pseudomonadati</taxon>
        <taxon>Bacteroidota</taxon>
        <taxon>Cytophagia</taxon>
        <taxon>Cytophagales</taxon>
        <taxon>Cytophagaceae</taxon>
        <taxon>Siphonobacter</taxon>
    </lineage>
</organism>
<evidence type="ECO:0000313" key="4">
    <source>
        <dbReference type="Proteomes" id="UP000198901"/>
    </source>
</evidence>
<protein>
    <submittedName>
        <fullName evidence="3">Uncharacterized conserved protein YbbC, DUF1343 family</fullName>
    </submittedName>
</protein>
<evidence type="ECO:0000259" key="2">
    <source>
        <dbReference type="Pfam" id="PF20732"/>
    </source>
</evidence>
<dbReference type="PIRSF" id="PIRSF016719">
    <property type="entry name" value="UCP016719"/>
    <property type="match status" value="1"/>
</dbReference>
<dbReference type="InterPro" id="IPR048503">
    <property type="entry name" value="NamZ_C"/>
</dbReference>
<reference evidence="3 4" key="1">
    <citation type="submission" date="2016-10" db="EMBL/GenBank/DDBJ databases">
        <authorList>
            <person name="de Groot N.N."/>
        </authorList>
    </citation>
    <scope>NUCLEOTIDE SEQUENCE [LARGE SCALE GENOMIC DNA]</scope>
    <source>
        <strain evidence="3 4">DSM 21668</strain>
    </source>
</reference>
<keyword evidence="4" id="KW-1185">Reference proteome</keyword>
<feature type="domain" description="Peptidoglycan beta-N-acetylmuramidase NamZ N-terminal" evidence="1">
    <location>
        <begin position="19"/>
        <end position="220"/>
    </location>
</feature>
<dbReference type="PANTHER" id="PTHR42915">
    <property type="entry name" value="HYPOTHETICAL 460 KDA PROTEIN IN FEUA-SIGW INTERGENIC REGION [PRECURSOR]"/>
    <property type="match status" value="1"/>
</dbReference>
<proteinExistence type="predicted"/>
<dbReference type="InterPro" id="IPR008302">
    <property type="entry name" value="NamZ"/>
</dbReference>
<gene>
    <name evidence="3" type="ORF">SAMN04488090_3328</name>
</gene>